<organism evidence="5 6">
    <name type="scientific">Mycolicibacterium chlorophenolicum</name>
    <dbReference type="NCBI Taxonomy" id="37916"/>
    <lineage>
        <taxon>Bacteria</taxon>
        <taxon>Bacillati</taxon>
        <taxon>Actinomycetota</taxon>
        <taxon>Actinomycetes</taxon>
        <taxon>Mycobacteriales</taxon>
        <taxon>Mycobacteriaceae</taxon>
        <taxon>Mycolicibacterium</taxon>
    </lineage>
</organism>
<reference evidence="5 6" key="1">
    <citation type="journal article" date="2015" name="Genome Biol. Evol.">
        <title>Characterization of Three Mycobacterium spp. with Potential Use in Bioremediation by Genome Sequencing and Comparative Genomics.</title>
        <authorList>
            <person name="Das S."/>
            <person name="Pettersson B.M."/>
            <person name="Behra P.R."/>
            <person name="Ramesh M."/>
            <person name="Dasgupta S."/>
            <person name="Bhattacharya A."/>
            <person name="Kirsebom L.A."/>
        </authorList>
    </citation>
    <scope>NUCLEOTIDE SEQUENCE [LARGE SCALE GENOMIC DNA]</scope>
    <source>
        <strain evidence="5 6">DSM 43826</strain>
    </source>
</reference>
<feature type="domain" description="GFO/IDH/MocA-like oxidoreductase" evidence="4">
    <location>
        <begin position="131"/>
        <end position="244"/>
    </location>
</feature>
<dbReference type="Proteomes" id="UP000036513">
    <property type="component" value="Unassembled WGS sequence"/>
</dbReference>
<dbReference type="STRING" id="37916.MCHLDSM_00018"/>
<keyword evidence="6" id="KW-1185">Reference proteome</keyword>
<protein>
    <submittedName>
        <fullName evidence="5">Glucose--fructose oxidoreductase</fullName>
        <ecNumber evidence="5">1.1.99.28</ecNumber>
    </submittedName>
</protein>
<dbReference type="Pfam" id="PF22725">
    <property type="entry name" value="GFO_IDH_MocA_C3"/>
    <property type="match status" value="1"/>
</dbReference>
<dbReference type="GO" id="GO:0047061">
    <property type="term" value="F:glucose-fructose oxidoreductase activity"/>
    <property type="evidence" value="ECO:0007669"/>
    <property type="project" value="UniProtKB-EC"/>
</dbReference>
<evidence type="ECO:0000259" key="3">
    <source>
        <dbReference type="Pfam" id="PF01408"/>
    </source>
</evidence>
<dbReference type="SUPFAM" id="SSF51735">
    <property type="entry name" value="NAD(P)-binding Rossmann-fold domains"/>
    <property type="match status" value="1"/>
</dbReference>
<evidence type="ECO:0000313" key="5">
    <source>
        <dbReference type="EMBL" id="KMO83882.1"/>
    </source>
</evidence>
<keyword evidence="2 5" id="KW-0560">Oxidoreductase</keyword>
<dbReference type="EC" id="1.1.99.28" evidence="5"/>
<dbReference type="EMBL" id="JYNL01000001">
    <property type="protein sequence ID" value="KMO83882.1"/>
    <property type="molecule type" value="Genomic_DNA"/>
</dbReference>
<evidence type="ECO:0000256" key="2">
    <source>
        <dbReference type="ARBA" id="ARBA00023002"/>
    </source>
</evidence>
<dbReference type="Gene3D" id="3.30.360.10">
    <property type="entry name" value="Dihydrodipicolinate Reductase, domain 2"/>
    <property type="match status" value="1"/>
</dbReference>
<dbReference type="Gene3D" id="3.40.50.720">
    <property type="entry name" value="NAD(P)-binding Rossmann-like Domain"/>
    <property type="match status" value="1"/>
</dbReference>
<dbReference type="PANTHER" id="PTHR22604">
    <property type="entry name" value="OXIDOREDUCTASES"/>
    <property type="match status" value="1"/>
</dbReference>
<evidence type="ECO:0000259" key="4">
    <source>
        <dbReference type="Pfam" id="PF22725"/>
    </source>
</evidence>
<dbReference type="InterPro" id="IPR000683">
    <property type="entry name" value="Gfo/Idh/MocA-like_OxRdtase_N"/>
</dbReference>
<name>A0A0J6WQ80_9MYCO</name>
<feature type="domain" description="Gfo/Idh/MocA-like oxidoreductase N-terminal" evidence="3">
    <location>
        <begin position="3"/>
        <end position="122"/>
    </location>
</feature>
<dbReference type="PATRIC" id="fig|37916.4.peg.18"/>
<dbReference type="SMR" id="A0A0J6WQ80"/>
<dbReference type="AlphaFoldDB" id="A0A0J6WQ80"/>
<dbReference type="GO" id="GO:0000166">
    <property type="term" value="F:nucleotide binding"/>
    <property type="evidence" value="ECO:0007669"/>
    <property type="project" value="InterPro"/>
</dbReference>
<dbReference type="RefSeq" id="WP_048468296.1">
    <property type="nucleotide sequence ID" value="NZ_JYNL01000001.1"/>
</dbReference>
<dbReference type="InterPro" id="IPR050984">
    <property type="entry name" value="Gfo/Idh/MocA_domain"/>
</dbReference>
<dbReference type="SUPFAM" id="SSF55347">
    <property type="entry name" value="Glyceraldehyde-3-phosphate dehydrogenase-like, C-terminal domain"/>
    <property type="match status" value="1"/>
</dbReference>
<sequence length="320" mass="34263">MTLRIGVLGASRIAENAIIGPAQELGHRLVAVAARDPLRAKAFADKYGVERVLTSYQDVISDPGVDVVYNPLANSLHAPWNLAAVEAGKPVLTEKPYARDRAEAARVAAAAEASGVTVMEGFHYLFHPAMRRVLELTGEGALGELRRVEVRMGMPEPAPDDPRWSLDMAGGALMDLGCYALHIMRRFGSPRVVSATAVERTPGVDERLDAELVYPSGATGLTTNSMVEQEHSFTLRVIGTHGEVAVPNFINPPADDGLTITIGDTTTVERVGKRPSYTYQLEAFAAHVELGAALPLDPADAVANMALIDETYVAAGMQPR</sequence>
<dbReference type="PANTHER" id="PTHR22604:SF105">
    <property type="entry name" value="TRANS-1,2-DIHYDROBENZENE-1,2-DIOL DEHYDROGENASE"/>
    <property type="match status" value="1"/>
</dbReference>
<gene>
    <name evidence="5" type="primary">gfo_1</name>
    <name evidence="5" type="ORF">MCHLDSM_00018</name>
</gene>
<evidence type="ECO:0000256" key="1">
    <source>
        <dbReference type="ARBA" id="ARBA00010928"/>
    </source>
</evidence>
<dbReference type="InterPro" id="IPR036291">
    <property type="entry name" value="NAD(P)-bd_dom_sf"/>
</dbReference>
<dbReference type="InterPro" id="IPR055170">
    <property type="entry name" value="GFO_IDH_MocA-like_dom"/>
</dbReference>
<dbReference type="Pfam" id="PF01408">
    <property type="entry name" value="GFO_IDH_MocA"/>
    <property type="match status" value="1"/>
</dbReference>
<comment type="caution">
    <text evidence="5">The sequence shown here is derived from an EMBL/GenBank/DDBJ whole genome shotgun (WGS) entry which is preliminary data.</text>
</comment>
<proteinExistence type="inferred from homology"/>
<evidence type="ECO:0000313" key="6">
    <source>
        <dbReference type="Proteomes" id="UP000036513"/>
    </source>
</evidence>
<comment type="similarity">
    <text evidence="1">Belongs to the Gfo/Idh/MocA family.</text>
</comment>
<accession>A0A0J6WQ80</accession>